<sequence>MPKTESEAKAGDWGVTAEGKWYKVRSKNGRLDKNPNVIGEQNYNHYHQFPLRPGRGRPGRLQAADAVAPSLYGANAELAGALRDAIAAGTPSAACGVAFDGFPIHGPLIEKDGEVVFAKSSYTGAAGHLGHPTFVAGSGDLDVCNGLMTPAGYRYVLTCELNGDAPCPPTLLRSRPTAASPSSLNYPERARQPSGVKDFIKQNEEGKVTKDACALM</sequence>
<reference evidence="3 4" key="1">
    <citation type="submission" date="2024-03" db="EMBL/GenBank/DDBJ databases">
        <title>Aureococcus anophagefferens CCMP1851 and Kratosvirus quantuckense: Draft genome of a second virus-susceptible host strain in the model system.</title>
        <authorList>
            <person name="Chase E."/>
            <person name="Truchon A.R."/>
            <person name="Schepens W."/>
            <person name="Wilhelm S.W."/>
        </authorList>
    </citation>
    <scope>NUCLEOTIDE SEQUENCE [LARGE SCALE GENOMIC DNA]</scope>
    <source>
        <strain evidence="3 4">CCMP1851</strain>
    </source>
</reference>
<dbReference type="EMBL" id="JBBJCI010000128">
    <property type="protein sequence ID" value="KAK7247754.1"/>
    <property type="molecule type" value="Genomic_DNA"/>
</dbReference>
<feature type="region of interest" description="Disordered" evidence="1">
    <location>
        <begin position="172"/>
        <end position="198"/>
    </location>
</feature>
<name>A0ABR1G4D0_AURAN</name>
<evidence type="ECO:0000313" key="4">
    <source>
        <dbReference type="Proteomes" id="UP001363151"/>
    </source>
</evidence>
<organism evidence="3 4">
    <name type="scientific">Aureococcus anophagefferens</name>
    <name type="common">Harmful bloom alga</name>
    <dbReference type="NCBI Taxonomy" id="44056"/>
    <lineage>
        <taxon>Eukaryota</taxon>
        <taxon>Sar</taxon>
        <taxon>Stramenopiles</taxon>
        <taxon>Ochrophyta</taxon>
        <taxon>Pelagophyceae</taxon>
        <taxon>Pelagomonadales</taxon>
        <taxon>Pelagomonadaceae</taxon>
        <taxon>Aureococcus</taxon>
    </lineage>
</organism>
<gene>
    <name evidence="3" type="ORF">SO694_00088164</name>
</gene>
<proteinExistence type="predicted"/>
<evidence type="ECO:0000313" key="3">
    <source>
        <dbReference type="EMBL" id="KAK7247754.1"/>
    </source>
</evidence>
<dbReference type="Pfam" id="PF14240">
    <property type="entry name" value="YHYH"/>
    <property type="match status" value="1"/>
</dbReference>
<protein>
    <recommendedName>
        <fullName evidence="2">YHYH domain-containing protein</fullName>
    </recommendedName>
</protein>
<dbReference type="Proteomes" id="UP001363151">
    <property type="component" value="Unassembled WGS sequence"/>
</dbReference>
<evidence type="ECO:0000259" key="2">
    <source>
        <dbReference type="Pfam" id="PF14240"/>
    </source>
</evidence>
<evidence type="ECO:0000256" key="1">
    <source>
        <dbReference type="SAM" id="MobiDB-lite"/>
    </source>
</evidence>
<dbReference type="InterPro" id="IPR025924">
    <property type="entry name" value="YHYH_dom"/>
</dbReference>
<accession>A0ABR1G4D0</accession>
<feature type="domain" description="YHYH" evidence="2">
    <location>
        <begin position="27"/>
        <end position="162"/>
    </location>
</feature>
<comment type="caution">
    <text evidence="3">The sequence shown here is derived from an EMBL/GenBank/DDBJ whole genome shotgun (WGS) entry which is preliminary data.</text>
</comment>
<keyword evidence="4" id="KW-1185">Reference proteome</keyword>